<dbReference type="AlphaFoldDB" id="A0A486XR62"/>
<proteinExistence type="predicted"/>
<name>A0A486XR62_9GAMM</name>
<dbReference type="EMBL" id="CAAJGR010000091">
    <property type="protein sequence ID" value="VHO04054.1"/>
    <property type="molecule type" value="Genomic_DNA"/>
</dbReference>
<gene>
    <name evidence="1" type="ORF">BAL341_1698</name>
</gene>
<organism evidence="1">
    <name type="scientific">Rheinheimera sp. BAL341</name>
    <dbReference type="NCBI Taxonomy" id="1708203"/>
    <lineage>
        <taxon>Bacteria</taxon>
        <taxon>Pseudomonadati</taxon>
        <taxon>Pseudomonadota</taxon>
        <taxon>Gammaproteobacteria</taxon>
        <taxon>Chromatiales</taxon>
        <taxon>Chromatiaceae</taxon>
        <taxon>Rheinheimera</taxon>
    </lineage>
</organism>
<accession>A0A486XR62</accession>
<evidence type="ECO:0000313" key="1">
    <source>
        <dbReference type="EMBL" id="VHO04054.1"/>
    </source>
</evidence>
<sequence length="44" mass="5319">MKWICFFKLYGRKMKWICYCEAVKCKVKRTKNPAKAGFDQSRLN</sequence>
<reference evidence="1" key="1">
    <citation type="submission" date="2019-04" db="EMBL/GenBank/DDBJ databases">
        <authorList>
            <person name="Brambilla D."/>
        </authorList>
    </citation>
    <scope>NUCLEOTIDE SEQUENCE</scope>
    <source>
        <strain evidence="1">BAL1</strain>
    </source>
</reference>
<protein>
    <submittedName>
        <fullName evidence="1">Uncharacterized protein</fullName>
    </submittedName>
</protein>